<gene>
    <name evidence="1" type="ORF">CCHR01_15099</name>
</gene>
<keyword evidence="2" id="KW-1185">Reference proteome</keyword>
<protein>
    <submittedName>
        <fullName evidence="1">Uncharacterized protein</fullName>
    </submittedName>
</protein>
<sequence>MIVLGCDIRESIVDELFKLIFVFFCCLDRAMLCSCLVVGCSCDQHSGQCGFGHDELILSGMVDG</sequence>
<evidence type="ECO:0000313" key="1">
    <source>
        <dbReference type="EMBL" id="KAK1842286.1"/>
    </source>
</evidence>
<accession>A0AAD9A696</accession>
<dbReference type="AlphaFoldDB" id="A0AAD9A696"/>
<reference evidence="1" key="1">
    <citation type="submission" date="2023-01" db="EMBL/GenBank/DDBJ databases">
        <title>Colletotrichum chrysophilum M932 genome sequence.</title>
        <authorList>
            <person name="Baroncelli R."/>
        </authorList>
    </citation>
    <scope>NUCLEOTIDE SEQUENCE</scope>
    <source>
        <strain evidence="1">M932</strain>
    </source>
</reference>
<organism evidence="1 2">
    <name type="scientific">Colletotrichum chrysophilum</name>
    <dbReference type="NCBI Taxonomy" id="1836956"/>
    <lineage>
        <taxon>Eukaryota</taxon>
        <taxon>Fungi</taxon>
        <taxon>Dikarya</taxon>
        <taxon>Ascomycota</taxon>
        <taxon>Pezizomycotina</taxon>
        <taxon>Sordariomycetes</taxon>
        <taxon>Hypocreomycetidae</taxon>
        <taxon>Glomerellales</taxon>
        <taxon>Glomerellaceae</taxon>
        <taxon>Colletotrichum</taxon>
        <taxon>Colletotrichum gloeosporioides species complex</taxon>
    </lineage>
</organism>
<comment type="caution">
    <text evidence="1">The sequence shown here is derived from an EMBL/GenBank/DDBJ whole genome shotgun (WGS) entry which is preliminary data.</text>
</comment>
<dbReference type="Proteomes" id="UP001243330">
    <property type="component" value="Unassembled WGS sequence"/>
</dbReference>
<name>A0AAD9A696_9PEZI</name>
<dbReference type="EMBL" id="JAQOWY010000423">
    <property type="protein sequence ID" value="KAK1842286.1"/>
    <property type="molecule type" value="Genomic_DNA"/>
</dbReference>
<evidence type="ECO:0000313" key="2">
    <source>
        <dbReference type="Proteomes" id="UP001243330"/>
    </source>
</evidence>
<proteinExistence type="predicted"/>